<name>A0A7S3JZI2_9STRA</name>
<keyword evidence="1" id="KW-0472">Membrane</keyword>
<dbReference type="EMBL" id="HBIJ01013881">
    <property type="protein sequence ID" value="CAE0368567.1"/>
    <property type="molecule type" value="Transcribed_RNA"/>
</dbReference>
<protein>
    <submittedName>
        <fullName evidence="2">Uncharacterized protein</fullName>
    </submittedName>
</protein>
<reference evidence="2" key="1">
    <citation type="submission" date="2021-01" db="EMBL/GenBank/DDBJ databases">
        <authorList>
            <person name="Corre E."/>
            <person name="Pelletier E."/>
            <person name="Niang G."/>
            <person name="Scheremetjew M."/>
            <person name="Finn R."/>
            <person name="Kale V."/>
            <person name="Holt S."/>
            <person name="Cochrane G."/>
            <person name="Meng A."/>
            <person name="Brown T."/>
            <person name="Cohen L."/>
        </authorList>
    </citation>
    <scope>NUCLEOTIDE SEQUENCE</scope>
    <source>
        <strain evidence="2">CCMP1510</strain>
    </source>
</reference>
<organism evidence="2">
    <name type="scientific">Aureoumbra lagunensis</name>
    <dbReference type="NCBI Taxonomy" id="44058"/>
    <lineage>
        <taxon>Eukaryota</taxon>
        <taxon>Sar</taxon>
        <taxon>Stramenopiles</taxon>
        <taxon>Ochrophyta</taxon>
        <taxon>Pelagophyceae</taxon>
        <taxon>Pelagomonadales</taxon>
        <taxon>Aureoumbra</taxon>
    </lineage>
</organism>
<keyword evidence="1" id="KW-0812">Transmembrane</keyword>
<proteinExistence type="predicted"/>
<feature type="transmembrane region" description="Helical" evidence="1">
    <location>
        <begin position="45"/>
        <end position="69"/>
    </location>
</feature>
<gene>
    <name evidence="2" type="ORF">ALAG00032_LOCUS9330</name>
</gene>
<accession>A0A7S3JZI2</accession>
<keyword evidence="1" id="KW-1133">Transmembrane helix</keyword>
<evidence type="ECO:0000313" key="2">
    <source>
        <dbReference type="EMBL" id="CAE0368567.1"/>
    </source>
</evidence>
<evidence type="ECO:0000256" key="1">
    <source>
        <dbReference type="SAM" id="Phobius"/>
    </source>
</evidence>
<sequence length="693" mass="79711">MSFVKPRTTKVDLSAKLIDLGGQEEKKSLNKLEKNEMRNFMTKRACGYCCGSCGIVFVLGMLLTGGTLISTLTSIISLATSRGRVAPSLVTEVAYAKADKISKEQLTELMGQVSKTTGIEWNEMSKATLIKKYLSRFPEMRSAEAKEFTSYFNAHDHWDDYYSHRDKCEWRPRDLDSEKDYFTYKYYKNTEDWEKYEQVGRNSWCGGGRYDPERPSTARSGMHRSEMKDFKYMTCEVPVSGDQKRAEDERWSIVRLGPMKGNGDYDWHSFWHYDLIPEMTATLEAGKKVWLTGYFSGAIDEQFKPLNYPPIHHHHFHIVPTPFDVFLNHNIMFQMHGDATWPSELGGFDSWLNYFPSDIAFPVEYPLQLDADLNDVRPHGSDDLIFYLEIALRWTTEAPTKPAALLNFGAPFPLLQDGPMTHWTEHAVNYVPGDQESVFWYTGRIYNSGRILHTIAHSHSHWFDEFYVFAGTPEQLGLNQGVFQVDHNNVLPWIPKNHGFSNDDMKLHILYNAHKNKVKLHCIISGSLTVDEADTQETYDRFPNWHCFDDWTFNKGDHFTLVAFDKPMCKKCAQVKGPFHNHYGIPQHSIFRGIYVNDNHPDQVQHFFTYGHQLGGDQVTAAVPSTHSFEKPLEEDPELGSPDLVLAFQAGLISNTALTGFKQYRDAIRTLSTNIPAFHKFRRNAILDRFCEL</sequence>
<dbReference type="AlphaFoldDB" id="A0A7S3JZI2"/>